<feature type="chain" id="PRO_5037898721" description="T9SS type A sorting domain-containing protein" evidence="1">
    <location>
        <begin position="19"/>
        <end position="451"/>
    </location>
</feature>
<accession>A0A937XC39</accession>
<proteinExistence type="predicted"/>
<name>A0A937XC39_UNCW3</name>
<dbReference type="Proteomes" id="UP000779900">
    <property type="component" value="Unassembled WGS sequence"/>
</dbReference>
<keyword evidence="1" id="KW-0732">Signal</keyword>
<organism evidence="2 3">
    <name type="scientific">candidate division WOR-3 bacterium</name>
    <dbReference type="NCBI Taxonomy" id="2052148"/>
    <lineage>
        <taxon>Bacteria</taxon>
        <taxon>Bacteria division WOR-3</taxon>
    </lineage>
</organism>
<dbReference type="AlphaFoldDB" id="A0A937XC39"/>
<evidence type="ECO:0008006" key="4">
    <source>
        <dbReference type="Google" id="ProtNLM"/>
    </source>
</evidence>
<gene>
    <name evidence="2" type="ORF">FJY68_03750</name>
</gene>
<feature type="signal peptide" evidence="1">
    <location>
        <begin position="1"/>
        <end position="18"/>
    </location>
</feature>
<evidence type="ECO:0000313" key="3">
    <source>
        <dbReference type="Proteomes" id="UP000779900"/>
    </source>
</evidence>
<reference evidence="2" key="1">
    <citation type="submission" date="2019-03" db="EMBL/GenBank/DDBJ databases">
        <title>Lake Tanganyika Metagenome-Assembled Genomes (MAGs).</title>
        <authorList>
            <person name="Tran P."/>
        </authorList>
    </citation>
    <scope>NUCLEOTIDE SEQUENCE</scope>
    <source>
        <strain evidence="2">K_DeepCast_150m_m2_040</strain>
    </source>
</reference>
<protein>
    <recommendedName>
        <fullName evidence="4">T9SS type A sorting domain-containing protein</fullName>
    </recommendedName>
</protein>
<sequence length="451" mass="47725">MRLVIVFAGLVAAAFAQWSEPVTLATGLQPYGAGPELVSHVGDSIWVFWMGQVTPAALYGRCFEADSWRQVETLAQSTNGLYWPAGVVDDSGRMLVAFYDGSYPVQHLQEQDTWGIYTATLAGGGWSVPSLAVGTMTGGFPTYVRLGKAQDGSVGLLWDESAGGMSATESVMVSRMRNGGWTPRCCIAPGQYPDVYCHCGSLAPGDSTDLLVAFSRRTTGVSEVEVWGLNDTLTGTPAEFAGALPKIARGPATRFLVITRGDTLLGAENHGAGWSQPVVIATGIGFGGASLCADPLGWGWVCWPNNAQQSVLASYNRGAGWSRPETVATSGALGSPRITSDGLGNLHCVWFDHTGGGSGELQHARRLGRPGVEETPSAEVRTTKVTTIIRGVLFLPEAPSHKPQAASLLDIGGRRVMDLAPGANDVHSLAPGVYFLRSSDGGQYRRLVLIR</sequence>
<dbReference type="EMBL" id="VGIR01000014">
    <property type="protein sequence ID" value="MBM3330950.1"/>
    <property type="molecule type" value="Genomic_DNA"/>
</dbReference>
<evidence type="ECO:0000256" key="1">
    <source>
        <dbReference type="SAM" id="SignalP"/>
    </source>
</evidence>
<evidence type="ECO:0000313" key="2">
    <source>
        <dbReference type="EMBL" id="MBM3330950.1"/>
    </source>
</evidence>
<comment type="caution">
    <text evidence="2">The sequence shown here is derived from an EMBL/GenBank/DDBJ whole genome shotgun (WGS) entry which is preliminary data.</text>
</comment>